<dbReference type="InterPro" id="IPR029058">
    <property type="entry name" value="AB_hydrolase_fold"/>
</dbReference>
<gene>
    <name evidence="3" type="ORF">SDC9_167990</name>
</gene>
<name>A0A645G1B9_9ZZZZ</name>
<dbReference type="InterPro" id="IPR002925">
    <property type="entry name" value="Dienelactn_hydro"/>
</dbReference>
<dbReference type="GO" id="GO:0016787">
    <property type="term" value="F:hydrolase activity"/>
    <property type="evidence" value="ECO:0007669"/>
    <property type="project" value="InterPro"/>
</dbReference>
<sequence length="103" mass="11224">MGGFGAWEIAMEYPGYFSAVAPVCGGGMEWRASLIGNTPVWAFHGEDDDTVPVGRTKDMVKTLKAAGGNVKITLYPGVGHNCWDNAYDKEELIDWLLSQSKLI</sequence>
<dbReference type="AlphaFoldDB" id="A0A645G1B9"/>
<feature type="domain" description="Dienelactone hydrolase" evidence="2">
    <location>
        <begin position="1"/>
        <end position="81"/>
    </location>
</feature>
<dbReference type="InterPro" id="IPR050955">
    <property type="entry name" value="Plant_Biomass_Hydrol_Est"/>
</dbReference>
<dbReference type="Gene3D" id="3.40.50.1820">
    <property type="entry name" value="alpha/beta hydrolase"/>
    <property type="match status" value="1"/>
</dbReference>
<accession>A0A645G1B9</accession>
<evidence type="ECO:0000259" key="2">
    <source>
        <dbReference type="Pfam" id="PF01738"/>
    </source>
</evidence>
<evidence type="ECO:0000313" key="3">
    <source>
        <dbReference type="EMBL" id="MPN20611.1"/>
    </source>
</evidence>
<dbReference type="Pfam" id="PF01738">
    <property type="entry name" value="DLH"/>
    <property type="match status" value="1"/>
</dbReference>
<keyword evidence="1" id="KW-0732">Signal</keyword>
<dbReference type="PANTHER" id="PTHR43037">
    <property type="entry name" value="UNNAMED PRODUCT-RELATED"/>
    <property type="match status" value="1"/>
</dbReference>
<proteinExistence type="predicted"/>
<reference evidence="3" key="1">
    <citation type="submission" date="2019-08" db="EMBL/GenBank/DDBJ databases">
        <authorList>
            <person name="Kucharzyk K."/>
            <person name="Murdoch R.W."/>
            <person name="Higgins S."/>
            <person name="Loffler F."/>
        </authorList>
    </citation>
    <scope>NUCLEOTIDE SEQUENCE</scope>
</reference>
<protein>
    <recommendedName>
        <fullName evidence="2">Dienelactone hydrolase domain-containing protein</fullName>
    </recommendedName>
</protein>
<evidence type="ECO:0000256" key="1">
    <source>
        <dbReference type="ARBA" id="ARBA00022729"/>
    </source>
</evidence>
<dbReference type="PANTHER" id="PTHR43037:SF1">
    <property type="entry name" value="BLL1128 PROTEIN"/>
    <property type="match status" value="1"/>
</dbReference>
<organism evidence="3">
    <name type="scientific">bioreactor metagenome</name>
    <dbReference type="NCBI Taxonomy" id="1076179"/>
    <lineage>
        <taxon>unclassified sequences</taxon>
        <taxon>metagenomes</taxon>
        <taxon>ecological metagenomes</taxon>
    </lineage>
</organism>
<dbReference type="SUPFAM" id="SSF53474">
    <property type="entry name" value="alpha/beta-Hydrolases"/>
    <property type="match status" value="1"/>
</dbReference>
<comment type="caution">
    <text evidence="3">The sequence shown here is derived from an EMBL/GenBank/DDBJ whole genome shotgun (WGS) entry which is preliminary data.</text>
</comment>
<dbReference type="EMBL" id="VSSQ01068416">
    <property type="protein sequence ID" value="MPN20611.1"/>
    <property type="molecule type" value="Genomic_DNA"/>
</dbReference>